<protein>
    <submittedName>
        <fullName evidence="1">Uncharacterized protein</fullName>
    </submittedName>
</protein>
<accession>A0ACB9AM15</accession>
<evidence type="ECO:0000313" key="2">
    <source>
        <dbReference type="Proteomes" id="UP001055811"/>
    </source>
</evidence>
<reference evidence="2" key="1">
    <citation type="journal article" date="2022" name="Mol. Ecol. Resour.">
        <title>The genomes of chicory, endive, great burdock and yacon provide insights into Asteraceae palaeo-polyploidization history and plant inulin production.</title>
        <authorList>
            <person name="Fan W."/>
            <person name="Wang S."/>
            <person name="Wang H."/>
            <person name="Wang A."/>
            <person name="Jiang F."/>
            <person name="Liu H."/>
            <person name="Zhao H."/>
            <person name="Xu D."/>
            <person name="Zhang Y."/>
        </authorList>
    </citation>
    <scope>NUCLEOTIDE SEQUENCE [LARGE SCALE GENOMIC DNA]</scope>
    <source>
        <strain evidence="2">cv. Punajuju</strain>
    </source>
</reference>
<sequence>MLTKVASVAGLGSMEEERSSYALFPFNDSDTLPTGVMSCVKQHSSVVTQPFPLSSSLTILPNPFTPPSRIRLSIVLSHPKFHKLFKPSSNPKSCCLASHKS</sequence>
<keyword evidence="2" id="KW-1185">Reference proteome</keyword>
<comment type="caution">
    <text evidence="1">The sequence shown here is derived from an EMBL/GenBank/DDBJ whole genome shotgun (WGS) entry which is preliminary data.</text>
</comment>
<organism evidence="1 2">
    <name type="scientific">Cichorium intybus</name>
    <name type="common">Chicory</name>
    <dbReference type="NCBI Taxonomy" id="13427"/>
    <lineage>
        <taxon>Eukaryota</taxon>
        <taxon>Viridiplantae</taxon>
        <taxon>Streptophyta</taxon>
        <taxon>Embryophyta</taxon>
        <taxon>Tracheophyta</taxon>
        <taxon>Spermatophyta</taxon>
        <taxon>Magnoliopsida</taxon>
        <taxon>eudicotyledons</taxon>
        <taxon>Gunneridae</taxon>
        <taxon>Pentapetalae</taxon>
        <taxon>asterids</taxon>
        <taxon>campanulids</taxon>
        <taxon>Asterales</taxon>
        <taxon>Asteraceae</taxon>
        <taxon>Cichorioideae</taxon>
        <taxon>Cichorieae</taxon>
        <taxon>Cichoriinae</taxon>
        <taxon>Cichorium</taxon>
    </lineage>
</organism>
<dbReference type="Proteomes" id="UP001055811">
    <property type="component" value="Linkage Group LG07"/>
</dbReference>
<dbReference type="EMBL" id="CM042015">
    <property type="protein sequence ID" value="KAI3710679.1"/>
    <property type="molecule type" value="Genomic_DNA"/>
</dbReference>
<name>A0ACB9AM15_CICIN</name>
<reference evidence="1 2" key="2">
    <citation type="journal article" date="2022" name="Mol. Ecol. Resour.">
        <title>The genomes of chicory, endive, great burdock and yacon provide insights into Asteraceae paleo-polyploidization history and plant inulin production.</title>
        <authorList>
            <person name="Fan W."/>
            <person name="Wang S."/>
            <person name="Wang H."/>
            <person name="Wang A."/>
            <person name="Jiang F."/>
            <person name="Liu H."/>
            <person name="Zhao H."/>
            <person name="Xu D."/>
            <person name="Zhang Y."/>
        </authorList>
    </citation>
    <scope>NUCLEOTIDE SEQUENCE [LARGE SCALE GENOMIC DNA]</scope>
    <source>
        <strain evidence="2">cv. Punajuju</strain>
        <tissue evidence="1">Leaves</tissue>
    </source>
</reference>
<gene>
    <name evidence="1" type="ORF">L2E82_40468</name>
</gene>
<proteinExistence type="predicted"/>
<evidence type="ECO:0000313" key="1">
    <source>
        <dbReference type="EMBL" id="KAI3710679.1"/>
    </source>
</evidence>